<proteinExistence type="predicted"/>
<comment type="caution">
    <text evidence="1">The sequence shown here is derived from an EMBL/GenBank/DDBJ whole genome shotgun (WGS) entry which is preliminary data.</text>
</comment>
<keyword evidence="1" id="KW-0418">Kinase</keyword>
<dbReference type="InterPro" id="IPR011009">
    <property type="entry name" value="Kinase-like_dom_sf"/>
</dbReference>
<name>A0ABT1BX10_9BACT</name>
<dbReference type="RefSeq" id="WP_252760973.1">
    <property type="nucleotide sequence ID" value="NZ_JAMXLY010000022.1"/>
</dbReference>
<keyword evidence="1" id="KW-0808">Transferase</keyword>
<dbReference type="EMBL" id="JAMXLY010000022">
    <property type="protein sequence ID" value="MCO6025614.1"/>
    <property type="molecule type" value="Genomic_DNA"/>
</dbReference>
<organism evidence="1 2">
    <name type="scientific">Segatella cerevisiae</name>
    <dbReference type="NCBI Taxonomy" id="2053716"/>
    <lineage>
        <taxon>Bacteria</taxon>
        <taxon>Pseudomonadati</taxon>
        <taxon>Bacteroidota</taxon>
        <taxon>Bacteroidia</taxon>
        <taxon>Bacteroidales</taxon>
        <taxon>Prevotellaceae</taxon>
        <taxon>Segatella</taxon>
    </lineage>
</organism>
<accession>A0ABT1BX10</accession>
<evidence type="ECO:0000313" key="2">
    <source>
        <dbReference type="Proteomes" id="UP001204015"/>
    </source>
</evidence>
<dbReference type="SUPFAM" id="SSF56112">
    <property type="entry name" value="Protein kinase-like (PK-like)"/>
    <property type="match status" value="1"/>
</dbReference>
<sequence length="221" mass="26125">MIYNKRNLIKVFEVDGLKINVKRYCVPSLLNRCVYSYGIRKPKGLRAYQYPAILLEKGIETPESIAYIEYRNCIGLLGYTYFFSVQCDYEHTLYEVGNAKIGTYEVLAEKVAHFAAMMHLKGVMHKDFTPGNILWKYDDEGYHFCIVDINRMYFGKVSPKRGLLDLKKLWGPKRFIEMMVSEYARVRNVDEKWALSIVMPARARFWRNYQKRHKVSFKLEL</sequence>
<protein>
    <submittedName>
        <fullName evidence="1">Lipopolysaccharide kinase InaA family protein</fullName>
    </submittedName>
</protein>
<reference evidence="1 2" key="1">
    <citation type="submission" date="2022-06" db="EMBL/GenBank/DDBJ databases">
        <title>A taxonomic note on the genus Prevotella: Description of four novel genera and emended description of the genera Hallella and Xylanibacter.</title>
        <authorList>
            <person name="Hitch T.C.A."/>
        </authorList>
    </citation>
    <scope>NUCLEOTIDE SEQUENCE [LARGE SCALE GENOMIC DNA]</scope>
    <source>
        <strain evidence="1 2">DSM 100619</strain>
    </source>
</reference>
<dbReference type="Proteomes" id="UP001204015">
    <property type="component" value="Unassembled WGS sequence"/>
</dbReference>
<dbReference type="GO" id="GO:0016301">
    <property type="term" value="F:kinase activity"/>
    <property type="evidence" value="ECO:0007669"/>
    <property type="project" value="UniProtKB-KW"/>
</dbReference>
<evidence type="ECO:0000313" key="1">
    <source>
        <dbReference type="EMBL" id="MCO6025614.1"/>
    </source>
</evidence>
<keyword evidence="2" id="KW-1185">Reference proteome</keyword>
<gene>
    <name evidence="1" type="ORF">NG821_07145</name>
</gene>
<dbReference type="Pfam" id="PF06293">
    <property type="entry name" value="Kdo"/>
    <property type="match status" value="1"/>
</dbReference>
<dbReference type="Gene3D" id="1.10.510.10">
    <property type="entry name" value="Transferase(Phosphotransferase) domain 1"/>
    <property type="match status" value="1"/>
</dbReference>